<reference evidence="1 2" key="1">
    <citation type="submission" date="2016-10" db="EMBL/GenBank/DDBJ databases">
        <authorList>
            <person name="de Groot N.N."/>
        </authorList>
    </citation>
    <scope>NUCLEOTIDE SEQUENCE [LARGE SCALE GENOMIC DNA]</scope>
    <source>
        <strain evidence="1 2">DSM 17890</strain>
    </source>
</reference>
<evidence type="ECO:0000313" key="1">
    <source>
        <dbReference type="EMBL" id="SDX17227.1"/>
    </source>
</evidence>
<dbReference type="Proteomes" id="UP000199118">
    <property type="component" value="Unassembled WGS sequence"/>
</dbReference>
<accession>A0A1H2ZIS6</accession>
<evidence type="ECO:0008006" key="3">
    <source>
        <dbReference type="Google" id="ProtNLM"/>
    </source>
</evidence>
<gene>
    <name evidence="1" type="ORF">SAMN05444336_103525</name>
</gene>
<dbReference type="InterPro" id="IPR011051">
    <property type="entry name" value="RmlC_Cupin_sf"/>
</dbReference>
<dbReference type="Gene3D" id="2.60.120.10">
    <property type="entry name" value="Jelly Rolls"/>
    <property type="match status" value="1"/>
</dbReference>
<sequence>MYAKNDPRASLAAAASGPVRTGLIAEPQVGDFERSPPTEDRDGVKSWHIRGANSVLVWSRCAPGATLVRTGQVDEYVAILPAARADIRAGADRAVTDPNTIAMIPPGASAITLPDGGDVCRLFTTRSADMLALCPNAGAYDAPRTHIPPFAPWSEPAGGLKLRTYSIDVPAQEGRFGRIFRCTTFMVNMLYPSDGPRDTTKMSPHHHDDFEQFSLAISGGYDHHMRWPWTTDMADWRPDRTITVGAPSVCVIPPPVIHTSRASDAGTNQLVDIFCPPRADFSAKPGWVLNADDYPAPEGV</sequence>
<dbReference type="RefSeq" id="WP_092682021.1">
    <property type="nucleotide sequence ID" value="NZ_FNMZ01000003.1"/>
</dbReference>
<dbReference type="OrthoDB" id="8882910at2"/>
<name>A0A1H2ZIS6_9RHOB</name>
<organism evidence="1 2">
    <name type="scientific">Albimonas donghaensis</name>
    <dbReference type="NCBI Taxonomy" id="356660"/>
    <lineage>
        <taxon>Bacteria</taxon>
        <taxon>Pseudomonadati</taxon>
        <taxon>Pseudomonadota</taxon>
        <taxon>Alphaproteobacteria</taxon>
        <taxon>Rhodobacterales</taxon>
        <taxon>Paracoccaceae</taxon>
        <taxon>Albimonas</taxon>
    </lineage>
</organism>
<keyword evidence="2" id="KW-1185">Reference proteome</keyword>
<protein>
    <recommendedName>
        <fullName evidence="3">5-deoxy-glucuronate isomerase</fullName>
    </recommendedName>
</protein>
<dbReference type="SUPFAM" id="SSF51182">
    <property type="entry name" value="RmlC-like cupins"/>
    <property type="match status" value="1"/>
</dbReference>
<dbReference type="EMBL" id="FNMZ01000003">
    <property type="protein sequence ID" value="SDX17227.1"/>
    <property type="molecule type" value="Genomic_DNA"/>
</dbReference>
<dbReference type="AlphaFoldDB" id="A0A1H2ZIS6"/>
<dbReference type="STRING" id="356660.SAMN05444336_103525"/>
<proteinExistence type="predicted"/>
<dbReference type="InterPro" id="IPR014710">
    <property type="entry name" value="RmlC-like_jellyroll"/>
</dbReference>
<evidence type="ECO:0000313" key="2">
    <source>
        <dbReference type="Proteomes" id="UP000199118"/>
    </source>
</evidence>